<dbReference type="CDD" id="cd09631">
    <property type="entry name" value="DOMON_DOH"/>
    <property type="match status" value="1"/>
</dbReference>
<dbReference type="Pfam" id="PF01082">
    <property type="entry name" value="Cu2_monooxygen"/>
    <property type="match status" value="1"/>
</dbReference>
<dbReference type="Pfam" id="PF03712">
    <property type="entry name" value="Cu2_monoox_C"/>
    <property type="match status" value="1"/>
</dbReference>
<evidence type="ECO:0000256" key="11">
    <source>
        <dbReference type="ARBA" id="ARBA00023157"/>
    </source>
</evidence>
<dbReference type="GO" id="GO:0004500">
    <property type="term" value="F:dopamine beta-monooxygenase activity"/>
    <property type="evidence" value="ECO:0007669"/>
    <property type="project" value="InterPro"/>
</dbReference>
<keyword evidence="13" id="KW-0732">Signal</keyword>
<dbReference type="InterPro" id="IPR000945">
    <property type="entry name" value="DBH-like"/>
</dbReference>
<dbReference type="AlphaFoldDB" id="A0A443SJN0"/>
<dbReference type="GO" id="GO:0042420">
    <property type="term" value="P:dopamine catabolic process"/>
    <property type="evidence" value="ECO:0007669"/>
    <property type="project" value="TreeGrafter"/>
</dbReference>
<dbReference type="PROSITE" id="PS00084">
    <property type="entry name" value="CU2_MONOOXYGENASE_1"/>
    <property type="match status" value="1"/>
</dbReference>
<dbReference type="SMART" id="SM00664">
    <property type="entry name" value="DoH"/>
    <property type="match status" value="1"/>
</dbReference>
<dbReference type="InterPro" id="IPR005018">
    <property type="entry name" value="DOMON_domain"/>
</dbReference>
<dbReference type="GO" id="GO:0042421">
    <property type="term" value="P:norepinephrine biosynthetic process"/>
    <property type="evidence" value="ECO:0007669"/>
    <property type="project" value="TreeGrafter"/>
</dbReference>
<keyword evidence="12" id="KW-0325">Glycoprotein</keyword>
<evidence type="ECO:0000256" key="13">
    <source>
        <dbReference type="SAM" id="SignalP"/>
    </source>
</evidence>
<keyword evidence="10" id="KW-0472">Membrane</keyword>
<dbReference type="OrthoDB" id="129121at2759"/>
<evidence type="ECO:0000259" key="14">
    <source>
        <dbReference type="PROSITE" id="PS50836"/>
    </source>
</evidence>
<keyword evidence="8" id="KW-0186">Copper</keyword>
<feature type="chain" id="PRO_5019377732" evidence="13">
    <location>
        <begin position="31"/>
        <end position="590"/>
    </location>
</feature>
<dbReference type="EMBL" id="NCKV01001817">
    <property type="protein sequence ID" value="RWS27720.1"/>
    <property type="molecule type" value="Genomic_DNA"/>
</dbReference>
<keyword evidence="7" id="KW-0560">Oxidoreductase</keyword>
<dbReference type="FunFam" id="2.60.120.230:FF:000001">
    <property type="entry name" value="Monooxygenase, DBH-like 1"/>
    <property type="match status" value="1"/>
</dbReference>
<dbReference type="GO" id="GO:0005507">
    <property type="term" value="F:copper ion binding"/>
    <property type="evidence" value="ECO:0007669"/>
    <property type="project" value="InterPro"/>
</dbReference>
<comment type="subcellular location">
    <subcellularLocation>
        <location evidence="2">Membrane</location>
        <topology evidence="2">Single-pass membrane protein</topology>
    </subcellularLocation>
</comment>
<dbReference type="Proteomes" id="UP000288716">
    <property type="component" value="Unassembled WGS sequence"/>
</dbReference>
<dbReference type="Gene3D" id="2.60.120.310">
    <property type="entry name" value="Copper type II, ascorbate-dependent monooxygenase, N-terminal domain"/>
    <property type="match status" value="1"/>
</dbReference>
<evidence type="ECO:0000256" key="3">
    <source>
        <dbReference type="ARBA" id="ARBA00010676"/>
    </source>
</evidence>
<dbReference type="InterPro" id="IPR000323">
    <property type="entry name" value="Cu2_ascorb_mOase_N"/>
</dbReference>
<keyword evidence="6" id="KW-1133">Transmembrane helix</keyword>
<evidence type="ECO:0000256" key="8">
    <source>
        <dbReference type="ARBA" id="ARBA00023008"/>
    </source>
</evidence>
<comment type="similarity">
    <text evidence="3">Belongs to the copper type II ascorbate-dependent monooxygenase family.</text>
</comment>
<keyword evidence="16" id="KW-1185">Reference proteome</keyword>
<proteinExistence type="inferred from homology"/>
<feature type="signal peptide" evidence="13">
    <location>
        <begin position="1"/>
        <end position="30"/>
    </location>
</feature>
<dbReference type="InterPro" id="IPR028460">
    <property type="entry name" value="Tbh/DBH"/>
</dbReference>
<dbReference type="InterPro" id="IPR024548">
    <property type="entry name" value="Cu2_monoox_C"/>
</dbReference>
<dbReference type="FunFam" id="2.60.120.310:FF:000004">
    <property type="entry name" value="DBH-like monooxygenase protein 1"/>
    <property type="match status" value="1"/>
</dbReference>
<accession>A0A443SJN0</accession>
<dbReference type="SUPFAM" id="SSF49742">
    <property type="entry name" value="PHM/PNGase F"/>
    <property type="match status" value="2"/>
</dbReference>
<organism evidence="15 16">
    <name type="scientific">Leptotrombidium deliense</name>
    <dbReference type="NCBI Taxonomy" id="299467"/>
    <lineage>
        <taxon>Eukaryota</taxon>
        <taxon>Metazoa</taxon>
        <taxon>Ecdysozoa</taxon>
        <taxon>Arthropoda</taxon>
        <taxon>Chelicerata</taxon>
        <taxon>Arachnida</taxon>
        <taxon>Acari</taxon>
        <taxon>Acariformes</taxon>
        <taxon>Trombidiformes</taxon>
        <taxon>Prostigmata</taxon>
        <taxon>Anystina</taxon>
        <taxon>Parasitengona</taxon>
        <taxon>Trombiculoidea</taxon>
        <taxon>Trombiculidae</taxon>
        <taxon>Leptotrombidium</taxon>
    </lineage>
</organism>
<dbReference type="PROSITE" id="PS50836">
    <property type="entry name" value="DOMON"/>
    <property type="match status" value="1"/>
</dbReference>
<protein>
    <submittedName>
        <fullName evidence="15">Dopamine beta-hydroxylase-like protein</fullName>
    </submittedName>
</protein>
<dbReference type="PANTHER" id="PTHR10157:SF29">
    <property type="entry name" value="DOPAMINE BETA-HYDROXYLASE"/>
    <property type="match status" value="1"/>
</dbReference>
<evidence type="ECO:0000256" key="5">
    <source>
        <dbReference type="ARBA" id="ARBA00022723"/>
    </source>
</evidence>
<dbReference type="VEuPathDB" id="VectorBase:LDEU004320"/>
<evidence type="ECO:0000256" key="2">
    <source>
        <dbReference type="ARBA" id="ARBA00004167"/>
    </source>
</evidence>
<dbReference type="PANTHER" id="PTHR10157">
    <property type="entry name" value="DOPAMINE BETA HYDROXYLASE RELATED"/>
    <property type="match status" value="1"/>
</dbReference>
<evidence type="ECO:0000313" key="16">
    <source>
        <dbReference type="Proteomes" id="UP000288716"/>
    </source>
</evidence>
<gene>
    <name evidence="15" type="ORF">B4U80_02853</name>
</gene>
<dbReference type="PRINTS" id="PR00767">
    <property type="entry name" value="DBMONOXGNASE"/>
</dbReference>
<evidence type="ECO:0000256" key="4">
    <source>
        <dbReference type="ARBA" id="ARBA00022692"/>
    </source>
</evidence>
<dbReference type="STRING" id="299467.A0A443SJN0"/>
<dbReference type="InterPro" id="IPR008977">
    <property type="entry name" value="PHM/PNGase_F_dom_sf"/>
</dbReference>
<dbReference type="Gene3D" id="2.60.120.230">
    <property type="match status" value="1"/>
</dbReference>
<dbReference type="InterPro" id="IPR036939">
    <property type="entry name" value="Cu2_ascorb_mOase_N_sf"/>
</dbReference>
<sequence>MNIFVFSLLFLLYFNSNYLLLCSNLYKSNATNMTFFQTALDTDDKIHMFWSIDYKAELVTIELRLNVPDDKLWFAVGFSAYGQITNADLCILWMDKKLNTHFDDISTDDDGFVTEDNHNDCQLMKLKRKGSVTRFVFQRKFDTCEPGDYVIEDGTNCIVYAIGSGTLNHIYGLRLNKYNHGFQRVHLLKTLTPEVTFPDDTRVLDIVHDKVHVPNTDTTYWCKLHLLPAELVRKQHIIQYEAVIQPGSEGLVHHMEVFHCEVAAEITLPDWDGSCFDKTMPDILHNCKRVLAAWALGAGPFSYPEVAGLPFGGHNYSRYVMLEVHYNNPDLKAGVIDSSGVRLYYTSTLRKYDVGILEIGLEYTDKNSIPPKQAAFALSGYCVSECSRAGLPPDGITIFASQLHTHLTGIRVYTRHVREGKELDELNRDNYYSTHFQEIRILKRPVHFVPGDALINVCEYDTQLRENITLGGYGIKDEMCVNYMHYYPKTTLEVCKSSVDSQVLSNYFEYMNKYEGQATSKNKSVSENYLSIKWTPYTTKFLHTLYNRAPLSMQCNQSSGERFPGFWNGIPPTPIYEPLKPKERNCNSVL</sequence>
<keyword evidence="5" id="KW-0479">Metal-binding</keyword>
<comment type="cofactor">
    <cofactor evidence="1">
        <name>Cu(2+)</name>
        <dbReference type="ChEBI" id="CHEBI:29036"/>
    </cofactor>
</comment>
<dbReference type="InterPro" id="IPR014784">
    <property type="entry name" value="Cu2_ascorb_mOase-like_C"/>
</dbReference>
<evidence type="ECO:0000313" key="15">
    <source>
        <dbReference type="EMBL" id="RWS27720.1"/>
    </source>
</evidence>
<feature type="domain" description="DOMON" evidence="14">
    <location>
        <begin position="44"/>
        <end position="163"/>
    </location>
</feature>
<evidence type="ECO:0000256" key="6">
    <source>
        <dbReference type="ARBA" id="ARBA00022989"/>
    </source>
</evidence>
<evidence type="ECO:0000256" key="7">
    <source>
        <dbReference type="ARBA" id="ARBA00023002"/>
    </source>
</evidence>
<dbReference type="GO" id="GO:0006589">
    <property type="term" value="P:octopamine biosynthetic process"/>
    <property type="evidence" value="ECO:0007669"/>
    <property type="project" value="TreeGrafter"/>
</dbReference>
<dbReference type="InterPro" id="IPR020611">
    <property type="entry name" value="Cu2_ascorb_mOase_CS-1"/>
</dbReference>
<evidence type="ECO:0000256" key="9">
    <source>
        <dbReference type="ARBA" id="ARBA00023033"/>
    </source>
</evidence>
<dbReference type="GO" id="GO:0030667">
    <property type="term" value="C:secretory granule membrane"/>
    <property type="evidence" value="ECO:0007669"/>
    <property type="project" value="TreeGrafter"/>
</dbReference>
<reference evidence="15 16" key="1">
    <citation type="journal article" date="2018" name="Gigascience">
        <title>Genomes of trombidid mites reveal novel predicted allergens and laterally-transferred genes associated with secondary metabolism.</title>
        <authorList>
            <person name="Dong X."/>
            <person name="Chaisiri K."/>
            <person name="Xia D."/>
            <person name="Armstrong S.D."/>
            <person name="Fang Y."/>
            <person name="Donnelly M.J."/>
            <person name="Kadowaki T."/>
            <person name="McGarry J.W."/>
            <person name="Darby A.C."/>
            <person name="Makepeace B.L."/>
        </authorList>
    </citation>
    <scope>NUCLEOTIDE SEQUENCE [LARGE SCALE GENOMIC DNA]</scope>
    <source>
        <strain evidence="15">UoL-UT</strain>
    </source>
</reference>
<dbReference type="GO" id="GO:0005615">
    <property type="term" value="C:extracellular space"/>
    <property type="evidence" value="ECO:0007669"/>
    <property type="project" value="TreeGrafter"/>
</dbReference>
<name>A0A443SJN0_9ACAR</name>
<evidence type="ECO:0000256" key="10">
    <source>
        <dbReference type="ARBA" id="ARBA00023136"/>
    </source>
</evidence>
<dbReference type="Pfam" id="PF03351">
    <property type="entry name" value="DOMON"/>
    <property type="match status" value="1"/>
</dbReference>
<keyword evidence="9" id="KW-0503">Monooxygenase</keyword>
<keyword evidence="11" id="KW-1015">Disulfide bond</keyword>
<keyword evidence="4" id="KW-0812">Transmembrane</keyword>
<comment type="caution">
    <text evidence="15">The sequence shown here is derived from an EMBL/GenBank/DDBJ whole genome shotgun (WGS) entry which is preliminary data.</text>
</comment>
<evidence type="ECO:0000256" key="1">
    <source>
        <dbReference type="ARBA" id="ARBA00001973"/>
    </source>
</evidence>
<evidence type="ECO:0000256" key="12">
    <source>
        <dbReference type="ARBA" id="ARBA00023180"/>
    </source>
</evidence>
<dbReference type="InterPro" id="IPR045266">
    <property type="entry name" value="DOH_DOMON"/>
</dbReference>